<dbReference type="AlphaFoldDB" id="A0A0N4Y8K4"/>
<protein>
    <submittedName>
        <fullName evidence="4">AP2/ERF domain-containing protein</fullName>
    </submittedName>
</protein>
<gene>
    <name evidence="2" type="ORF">NBR_LOCUS12563</name>
</gene>
<evidence type="ECO:0000313" key="2">
    <source>
        <dbReference type="EMBL" id="VDL76152.1"/>
    </source>
</evidence>
<sequence>MYGPDEHWLAGEYSPRAVAVSREKERIRRRCRCRRDYAKEAARVYDASGHRMAFQGAVKLSLQVDHGEIQWIAFLVDSAKHGMILLGTNALPKLVWKLMPDKSLWSARTKAEESKKKPGSRRGMHGPVQQHNTKSSKEVTVAGSVSQTRRDKNDLCIVSI</sequence>
<feature type="region of interest" description="Disordered" evidence="1">
    <location>
        <begin position="107"/>
        <end position="153"/>
    </location>
</feature>
<evidence type="ECO:0000313" key="3">
    <source>
        <dbReference type="Proteomes" id="UP000271162"/>
    </source>
</evidence>
<dbReference type="Proteomes" id="UP000271162">
    <property type="component" value="Unassembled WGS sequence"/>
</dbReference>
<dbReference type="WBParaSite" id="NBR_0001256201-mRNA-1">
    <property type="protein sequence ID" value="NBR_0001256201-mRNA-1"/>
    <property type="gene ID" value="NBR_0001256201"/>
</dbReference>
<keyword evidence="3" id="KW-1185">Reference proteome</keyword>
<evidence type="ECO:0000313" key="4">
    <source>
        <dbReference type="WBParaSite" id="NBR_0001256201-mRNA-1"/>
    </source>
</evidence>
<organism evidence="4">
    <name type="scientific">Nippostrongylus brasiliensis</name>
    <name type="common">Rat hookworm</name>
    <dbReference type="NCBI Taxonomy" id="27835"/>
    <lineage>
        <taxon>Eukaryota</taxon>
        <taxon>Metazoa</taxon>
        <taxon>Ecdysozoa</taxon>
        <taxon>Nematoda</taxon>
        <taxon>Chromadorea</taxon>
        <taxon>Rhabditida</taxon>
        <taxon>Rhabditina</taxon>
        <taxon>Rhabditomorpha</taxon>
        <taxon>Strongyloidea</taxon>
        <taxon>Heligmosomidae</taxon>
        <taxon>Nippostrongylus</taxon>
    </lineage>
</organism>
<evidence type="ECO:0000256" key="1">
    <source>
        <dbReference type="SAM" id="MobiDB-lite"/>
    </source>
</evidence>
<reference evidence="4" key="1">
    <citation type="submission" date="2017-02" db="UniProtKB">
        <authorList>
            <consortium name="WormBaseParasite"/>
        </authorList>
    </citation>
    <scope>IDENTIFICATION</scope>
</reference>
<dbReference type="EMBL" id="UYSL01020791">
    <property type="protein sequence ID" value="VDL76152.1"/>
    <property type="molecule type" value="Genomic_DNA"/>
</dbReference>
<reference evidence="2 3" key="2">
    <citation type="submission" date="2018-11" db="EMBL/GenBank/DDBJ databases">
        <authorList>
            <consortium name="Pathogen Informatics"/>
        </authorList>
    </citation>
    <scope>NUCLEOTIDE SEQUENCE [LARGE SCALE GENOMIC DNA]</scope>
</reference>
<accession>A0A0N4Y8K4</accession>
<proteinExistence type="predicted"/>
<name>A0A0N4Y8K4_NIPBR</name>